<dbReference type="InterPro" id="IPR008991">
    <property type="entry name" value="Translation_prot_SH3-like_sf"/>
</dbReference>
<comment type="similarity">
    <text evidence="1">Belongs to the bacterial ribosomal protein bL19 family.</text>
</comment>
<dbReference type="AlphaFoldDB" id="A0A0V1Q5M4"/>
<dbReference type="Gene3D" id="2.30.30.790">
    <property type="match status" value="1"/>
</dbReference>
<organism evidence="4 5">
    <name type="scientific">Debaryomyces fabryi</name>
    <dbReference type="NCBI Taxonomy" id="58627"/>
    <lineage>
        <taxon>Eukaryota</taxon>
        <taxon>Fungi</taxon>
        <taxon>Dikarya</taxon>
        <taxon>Ascomycota</taxon>
        <taxon>Saccharomycotina</taxon>
        <taxon>Pichiomycetes</taxon>
        <taxon>Debaryomycetaceae</taxon>
        <taxon>Debaryomyces</taxon>
    </lineage>
</organism>
<dbReference type="PANTHER" id="PTHR15680:SF9">
    <property type="entry name" value="LARGE RIBOSOMAL SUBUNIT PROTEIN BL19M"/>
    <property type="match status" value="1"/>
</dbReference>
<evidence type="ECO:0000256" key="2">
    <source>
        <dbReference type="ARBA" id="ARBA00022980"/>
    </source>
</evidence>
<dbReference type="GO" id="GO:0006412">
    <property type="term" value="P:translation"/>
    <property type="evidence" value="ECO:0007669"/>
    <property type="project" value="InterPro"/>
</dbReference>
<dbReference type="GO" id="GO:0005762">
    <property type="term" value="C:mitochondrial large ribosomal subunit"/>
    <property type="evidence" value="ECO:0007669"/>
    <property type="project" value="TreeGrafter"/>
</dbReference>
<protein>
    <recommendedName>
        <fullName evidence="6">Ribosomal protein L19</fullName>
    </recommendedName>
</protein>
<dbReference type="SUPFAM" id="SSF50104">
    <property type="entry name" value="Translation proteins SH3-like domain"/>
    <property type="match status" value="1"/>
</dbReference>
<dbReference type="GeneID" id="26837507"/>
<dbReference type="Proteomes" id="UP000054251">
    <property type="component" value="Unassembled WGS sequence"/>
</dbReference>
<keyword evidence="2" id="KW-0689">Ribosomal protein</keyword>
<evidence type="ECO:0008006" key="6">
    <source>
        <dbReference type="Google" id="ProtNLM"/>
    </source>
</evidence>
<evidence type="ECO:0000313" key="5">
    <source>
        <dbReference type="Proteomes" id="UP000054251"/>
    </source>
</evidence>
<gene>
    <name evidence="4" type="ORF">AC631_00498</name>
</gene>
<dbReference type="GO" id="GO:0003735">
    <property type="term" value="F:structural constituent of ribosome"/>
    <property type="evidence" value="ECO:0007669"/>
    <property type="project" value="InterPro"/>
</dbReference>
<keyword evidence="3" id="KW-0687">Ribonucleoprotein</keyword>
<name>A0A0V1Q5M4_9ASCO</name>
<dbReference type="EMBL" id="LMYN01000006">
    <property type="protein sequence ID" value="KSA03686.1"/>
    <property type="molecule type" value="Genomic_DNA"/>
</dbReference>
<accession>A0A0V1Q5M4</accession>
<evidence type="ECO:0000256" key="3">
    <source>
        <dbReference type="ARBA" id="ARBA00023274"/>
    </source>
</evidence>
<dbReference type="InterPro" id="IPR001857">
    <property type="entry name" value="Ribosomal_bL19"/>
</dbReference>
<proteinExistence type="inferred from homology"/>
<reference evidence="4 5" key="1">
    <citation type="submission" date="2015-11" db="EMBL/GenBank/DDBJ databases">
        <title>The genome of Debaryomyces fabryi.</title>
        <authorList>
            <person name="Tafer H."/>
            <person name="Lopandic K."/>
        </authorList>
    </citation>
    <scope>NUCLEOTIDE SEQUENCE [LARGE SCALE GENOMIC DNA]</scope>
    <source>
        <strain evidence="4 5">CBS 789</strain>
    </source>
</reference>
<comment type="caution">
    <text evidence="4">The sequence shown here is derived from an EMBL/GenBank/DDBJ whole genome shotgun (WGS) entry which is preliminary data.</text>
</comment>
<sequence>MKNSLENYELDLKNFIYQEFNIRPDQMFSVLNRGLAVRSSSISLQAVRTFIPFKKDKLPTVYEPLPKKRNCENAISYLHKQLLQKYDPTGKRRALVDQDTGVRSGDIIKVTYLDRTNVTGQVIAVKRSVNSVGTNILLRNKINKLGVEMRIPLFNPNIRNIEVVHKPKKYLPRRKQFYIRNTKYDVGDVENFVRKETKKHK</sequence>
<keyword evidence="5" id="KW-1185">Reference proteome</keyword>
<evidence type="ECO:0000313" key="4">
    <source>
        <dbReference type="EMBL" id="KSA03686.1"/>
    </source>
</evidence>
<dbReference type="PANTHER" id="PTHR15680">
    <property type="entry name" value="RIBOSOMAL PROTEIN L19"/>
    <property type="match status" value="1"/>
</dbReference>
<dbReference type="RefSeq" id="XP_015469788.1">
    <property type="nucleotide sequence ID" value="XM_015609328.1"/>
</dbReference>
<dbReference type="InterPro" id="IPR038657">
    <property type="entry name" value="Ribosomal_bL19_sf"/>
</dbReference>
<evidence type="ECO:0000256" key="1">
    <source>
        <dbReference type="ARBA" id="ARBA00005781"/>
    </source>
</evidence>
<dbReference type="OrthoDB" id="432645at2759"/>
<dbReference type="Pfam" id="PF01245">
    <property type="entry name" value="Ribosomal_L19"/>
    <property type="match status" value="1"/>
</dbReference>